<protein>
    <submittedName>
        <fullName evidence="1">Uncharacterized protein</fullName>
    </submittedName>
</protein>
<evidence type="ECO:0000313" key="1">
    <source>
        <dbReference type="EMBL" id="AUS52504.1"/>
    </source>
</evidence>
<organism evidence="1 2">
    <name type="scientific">Mycobacterium tuberculosis</name>
    <dbReference type="NCBI Taxonomy" id="1773"/>
    <lineage>
        <taxon>Bacteria</taxon>
        <taxon>Bacillati</taxon>
        <taxon>Actinomycetota</taxon>
        <taxon>Actinomycetes</taxon>
        <taxon>Mycobacteriales</taxon>
        <taxon>Mycobacteriaceae</taxon>
        <taxon>Mycobacterium</taxon>
        <taxon>Mycobacterium tuberculosis complex</taxon>
    </lineage>
</organism>
<sequence>MQAHPVGVTRVDVQKQRRLALGDRLHSGLGQVRRKRRQLVGEFQQQPQLVLTLDFGEVGYHLC</sequence>
<dbReference type="Proteomes" id="UP000236349">
    <property type="component" value="Chromosome"/>
</dbReference>
<reference evidence="1 2" key="1">
    <citation type="submission" date="2017-10" db="EMBL/GenBank/DDBJ databases">
        <title>Clinical isolate obtained from a human patient with meningeal tuberculosis in michoacan, Mexico.</title>
        <authorList>
            <person name="Guillen-Nepita A.L."/>
            <person name="Negrete-Paz A.M."/>
            <person name="Vazquez-Marrufo G."/>
            <person name="Cruz-Hernandez A."/>
            <person name="Fresia P."/>
            <person name="Naya H."/>
            <person name="Vazquez-Garciduenas M.S."/>
        </authorList>
    </citation>
    <scope>NUCLEOTIDE SEQUENCE [LARGE SCALE GENOMIC DNA]</scope>
    <source>
        <strain evidence="2">Beijing/MYC004</strain>
    </source>
</reference>
<evidence type="ECO:0000313" key="2">
    <source>
        <dbReference type="Proteomes" id="UP000236349"/>
    </source>
</evidence>
<proteinExistence type="predicted"/>
<dbReference type="EMBL" id="CP024614">
    <property type="protein sequence ID" value="AUS52504.1"/>
    <property type="molecule type" value="Genomic_DNA"/>
</dbReference>
<accession>A0A2I7WC95</accession>
<dbReference type="AlphaFoldDB" id="A0A2I7WC95"/>
<gene>
    <name evidence="1" type="ORF">CAB90_03692</name>
</gene>
<name>A0A2I7WC95_MYCTX</name>